<evidence type="ECO:0000313" key="4">
    <source>
        <dbReference type="Proteomes" id="UP000198625"/>
    </source>
</evidence>
<dbReference type="InterPro" id="IPR050245">
    <property type="entry name" value="PrsA_foldase"/>
</dbReference>
<evidence type="ECO:0000313" key="3">
    <source>
        <dbReference type="EMBL" id="SDZ22294.1"/>
    </source>
</evidence>
<sequence length="248" mass="28333">MKETKVLAVVNGKEITEQQVELFLQSLAPQVAAQFSDKEGKTKLLEELINQELFYLDAVDNKLENEEDFVKEFNHVKENLLKQYAVAKILNGITATEEEIKDYYEKYKDMFKKPESVKASHILVNDEEQALNIISEINKGLTFAEAAKEYSTCPSKANGGDLGYFTKGKMVPEFESAAFSMDKDEISQPVKTQFGYHIILVTDKKEASESNLDEIRGELERQIIITKQNDAYKNKVQELNNKYKVIIQ</sequence>
<dbReference type="InterPro" id="IPR046357">
    <property type="entry name" value="PPIase_dom_sf"/>
</dbReference>
<evidence type="ECO:0000256" key="1">
    <source>
        <dbReference type="PROSITE-ProRule" id="PRU00278"/>
    </source>
</evidence>
<gene>
    <name evidence="3" type="ORF">SAMN05660462_02273</name>
</gene>
<dbReference type="Gene3D" id="3.10.50.40">
    <property type="match status" value="1"/>
</dbReference>
<keyword evidence="1 3" id="KW-0413">Isomerase</keyword>
<dbReference type="RefSeq" id="WP_091731306.1">
    <property type="nucleotide sequence ID" value="NZ_FNQE01000026.1"/>
</dbReference>
<dbReference type="AlphaFoldDB" id="A0A1H3R926"/>
<accession>A0A1H3R926</accession>
<dbReference type="EMBL" id="FNQE01000026">
    <property type="protein sequence ID" value="SDZ22294.1"/>
    <property type="molecule type" value="Genomic_DNA"/>
</dbReference>
<dbReference type="SUPFAM" id="SSF109998">
    <property type="entry name" value="Triger factor/SurA peptide-binding domain-like"/>
    <property type="match status" value="1"/>
</dbReference>
<dbReference type="OrthoDB" id="14196at2"/>
<dbReference type="InterPro" id="IPR000297">
    <property type="entry name" value="PPIase_PpiC"/>
</dbReference>
<dbReference type="PROSITE" id="PS50198">
    <property type="entry name" value="PPIC_PPIASE_2"/>
    <property type="match status" value="1"/>
</dbReference>
<dbReference type="Gene3D" id="1.10.8.1040">
    <property type="match status" value="1"/>
</dbReference>
<dbReference type="Proteomes" id="UP000198625">
    <property type="component" value="Unassembled WGS sequence"/>
</dbReference>
<dbReference type="STRING" id="415015.SAMN05660462_02273"/>
<dbReference type="SUPFAM" id="SSF54534">
    <property type="entry name" value="FKBP-like"/>
    <property type="match status" value="1"/>
</dbReference>
<feature type="domain" description="PpiC" evidence="2">
    <location>
        <begin position="114"/>
        <end position="203"/>
    </location>
</feature>
<dbReference type="InterPro" id="IPR027304">
    <property type="entry name" value="Trigger_fact/SurA_dom_sf"/>
</dbReference>
<protein>
    <submittedName>
        <fullName evidence="3">Peptidyl-prolyl cis-trans isomerase C</fullName>
    </submittedName>
</protein>
<dbReference type="PANTHER" id="PTHR47245:SF2">
    <property type="entry name" value="PEPTIDYL-PROLYL CIS-TRANS ISOMERASE HP_0175-RELATED"/>
    <property type="match status" value="1"/>
</dbReference>
<organism evidence="3 4">
    <name type="scientific">Proteiniborus ethanoligenes</name>
    <dbReference type="NCBI Taxonomy" id="415015"/>
    <lineage>
        <taxon>Bacteria</taxon>
        <taxon>Bacillati</taxon>
        <taxon>Bacillota</taxon>
        <taxon>Clostridia</taxon>
        <taxon>Eubacteriales</taxon>
        <taxon>Proteiniborus</taxon>
    </lineage>
</organism>
<keyword evidence="1" id="KW-0697">Rotamase</keyword>
<dbReference type="Pfam" id="PF13616">
    <property type="entry name" value="Rotamase_3"/>
    <property type="match status" value="1"/>
</dbReference>
<evidence type="ECO:0000259" key="2">
    <source>
        <dbReference type="PROSITE" id="PS50198"/>
    </source>
</evidence>
<dbReference type="PROSITE" id="PS01096">
    <property type="entry name" value="PPIC_PPIASE_1"/>
    <property type="match status" value="1"/>
</dbReference>
<dbReference type="InterPro" id="IPR023058">
    <property type="entry name" value="PPIase_PpiC_CS"/>
</dbReference>
<keyword evidence="4" id="KW-1185">Reference proteome</keyword>
<dbReference type="PANTHER" id="PTHR47245">
    <property type="entry name" value="PEPTIDYLPROLYL ISOMERASE"/>
    <property type="match status" value="1"/>
</dbReference>
<dbReference type="GO" id="GO:0003755">
    <property type="term" value="F:peptidyl-prolyl cis-trans isomerase activity"/>
    <property type="evidence" value="ECO:0007669"/>
    <property type="project" value="UniProtKB-KW"/>
</dbReference>
<proteinExistence type="predicted"/>
<reference evidence="4" key="1">
    <citation type="submission" date="2016-10" db="EMBL/GenBank/DDBJ databases">
        <authorList>
            <person name="Varghese N."/>
            <person name="Submissions S."/>
        </authorList>
    </citation>
    <scope>NUCLEOTIDE SEQUENCE [LARGE SCALE GENOMIC DNA]</scope>
    <source>
        <strain evidence="4">DSM 21650</strain>
    </source>
</reference>
<name>A0A1H3R926_9FIRM</name>